<gene>
    <name evidence="2" type="ORF">CTEN210_03940</name>
</gene>
<dbReference type="Proteomes" id="UP001054902">
    <property type="component" value="Unassembled WGS sequence"/>
</dbReference>
<name>A0AAD3H217_9STRA</name>
<dbReference type="InterPro" id="IPR036915">
    <property type="entry name" value="Cyclin-like_sf"/>
</dbReference>
<reference evidence="2 3" key="1">
    <citation type="journal article" date="2021" name="Sci. Rep.">
        <title>The genome of the diatom Chaetoceros tenuissimus carries an ancient integrated fragment of an extant virus.</title>
        <authorList>
            <person name="Hongo Y."/>
            <person name="Kimura K."/>
            <person name="Takaki Y."/>
            <person name="Yoshida Y."/>
            <person name="Baba S."/>
            <person name="Kobayashi G."/>
            <person name="Nagasaki K."/>
            <person name="Hano T."/>
            <person name="Tomaru Y."/>
        </authorList>
    </citation>
    <scope>NUCLEOTIDE SEQUENCE [LARGE SCALE GENOMIC DNA]</scope>
    <source>
        <strain evidence="2 3">NIES-3715</strain>
    </source>
</reference>
<accession>A0AAD3H217</accession>
<dbReference type="PANTHER" id="PTHR10177">
    <property type="entry name" value="CYCLINS"/>
    <property type="match status" value="1"/>
</dbReference>
<protein>
    <recommendedName>
        <fullName evidence="1">Cyclin N-terminal domain-containing protein</fullName>
    </recommendedName>
</protein>
<dbReference type="SUPFAM" id="SSF47954">
    <property type="entry name" value="Cyclin-like"/>
    <property type="match status" value="1"/>
</dbReference>
<dbReference type="AlphaFoldDB" id="A0AAD3H217"/>
<evidence type="ECO:0000313" key="3">
    <source>
        <dbReference type="Proteomes" id="UP001054902"/>
    </source>
</evidence>
<dbReference type="InterPro" id="IPR039361">
    <property type="entry name" value="Cyclin"/>
</dbReference>
<organism evidence="2 3">
    <name type="scientific">Chaetoceros tenuissimus</name>
    <dbReference type="NCBI Taxonomy" id="426638"/>
    <lineage>
        <taxon>Eukaryota</taxon>
        <taxon>Sar</taxon>
        <taxon>Stramenopiles</taxon>
        <taxon>Ochrophyta</taxon>
        <taxon>Bacillariophyta</taxon>
        <taxon>Coscinodiscophyceae</taxon>
        <taxon>Chaetocerotophycidae</taxon>
        <taxon>Chaetocerotales</taxon>
        <taxon>Chaetocerotaceae</taxon>
        <taxon>Chaetoceros</taxon>
    </lineage>
</organism>
<evidence type="ECO:0000259" key="1">
    <source>
        <dbReference type="Pfam" id="PF00134"/>
    </source>
</evidence>
<dbReference type="InterPro" id="IPR006671">
    <property type="entry name" value="Cyclin_N"/>
</dbReference>
<feature type="domain" description="Cyclin N-terminal" evidence="1">
    <location>
        <begin position="46"/>
        <end position="157"/>
    </location>
</feature>
<evidence type="ECO:0000313" key="2">
    <source>
        <dbReference type="EMBL" id="GFH47465.1"/>
    </source>
</evidence>
<keyword evidence="3" id="KW-1185">Reference proteome</keyword>
<dbReference type="EMBL" id="BLLK01000023">
    <property type="protein sequence ID" value="GFH47465.1"/>
    <property type="molecule type" value="Genomic_DNA"/>
</dbReference>
<comment type="caution">
    <text evidence="2">The sequence shown here is derived from an EMBL/GenBank/DDBJ whole genome shotgun (WGS) entry which is preliminary data.</text>
</comment>
<dbReference type="Pfam" id="PF00134">
    <property type="entry name" value="Cyclin_N"/>
    <property type="match status" value="1"/>
</dbReference>
<proteinExistence type="predicted"/>
<sequence length="326" mass="37368">MEQLQTLLANELESLNSQDYKRRLESWPQGSANPRPLPQLELKRLQQPSWRKLIVQWCYAVADAIEADREIVYITIDILDRFISIKKAKNEHREIVACKKQYEAAVMSSLILSTRLYSSNCIPLSVKDLLDKTSSTITTADLTSTAVDIYKALTWQTCVPTAARFVHALIKLLPATVTEAKRTELFQDAVFQIELSVYDEFIMNLRPSLVAWMVLENKLYNRKLMTVPEHMKFREDVASLTGHSHSIFIRRRLESLSKEREESSYVQVFDSGYVQPPRPSSASLARVVSNTSLASKRSREEDVDEDQAHCSMHRIKRFKNLSAKSA</sequence>
<dbReference type="Gene3D" id="1.10.472.10">
    <property type="entry name" value="Cyclin-like"/>
    <property type="match status" value="2"/>
</dbReference>